<evidence type="ECO:0000256" key="4">
    <source>
        <dbReference type="ARBA" id="ARBA00023242"/>
    </source>
</evidence>
<dbReference type="EMBL" id="JANPWB010000013">
    <property type="protein sequence ID" value="KAJ1108729.1"/>
    <property type="molecule type" value="Genomic_DNA"/>
</dbReference>
<keyword evidence="3" id="KW-0804">Transcription</keyword>
<feature type="domain" description="SANT" evidence="9">
    <location>
        <begin position="544"/>
        <end position="595"/>
    </location>
</feature>
<keyword evidence="5" id="KW-0479">Metal-binding</keyword>
<evidence type="ECO:0000256" key="5">
    <source>
        <dbReference type="PROSITE-ProRule" id="PRU00042"/>
    </source>
</evidence>
<keyword evidence="2" id="KW-0805">Transcription regulation</keyword>
<dbReference type="InterPro" id="IPR009057">
    <property type="entry name" value="Homeodomain-like_sf"/>
</dbReference>
<evidence type="ECO:0000256" key="3">
    <source>
        <dbReference type="ARBA" id="ARBA00023163"/>
    </source>
</evidence>
<dbReference type="SUPFAM" id="SSF46689">
    <property type="entry name" value="Homeodomain-like"/>
    <property type="match status" value="1"/>
</dbReference>
<dbReference type="SMART" id="SM01189">
    <property type="entry name" value="ELM2"/>
    <property type="match status" value="1"/>
</dbReference>
<dbReference type="GO" id="GO:0000118">
    <property type="term" value="C:histone deacetylase complex"/>
    <property type="evidence" value="ECO:0007669"/>
    <property type="project" value="TreeGrafter"/>
</dbReference>
<reference evidence="10" key="1">
    <citation type="journal article" date="2022" name="bioRxiv">
        <title>Sequencing and chromosome-scale assembly of the giantPleurodeles waltlgenome.</title>
        <authorList>
            <person name="Brown T."/>
            <person name="Elewa A."/>
            <person name="Iarovenko S."/>
            <person name="Subramanian E."/>
            <person name="Araus A.J."/>
            <person name="Petzold A."/>
            <person name="Susuki M."/>
            <person name="Suzuki K.-i.T."/>
            <person name="Hayashi T."/>
            <person name="Toyoda A."/>
            <person name="Oliveira C."/>
            <person name="Osipova E."/>
            <person name="Leigh N.D."/>
            <person name="Simon A."/>
            <person name="Yun M.H."/>
        </authorList>
    </citation>
    <scope>NUCLEOTIDE SEQUENCE</scope>
    <source>
        <strain evidence="10">20211129_DDA</strain>
        <tissue evidence="10">Liver</tissue>
    </source>
</reference>
<evidence type="ECO:0000256" key="1">
    <source>
        <dbReference type="ARBA" id="ARBA00004123"/>
    </source>
</evidence>
<evidence type="ECO:0000313" key="11">
    <source>
        <dbReference type="Proteomes" id="UP001066276"/>
    </source>
</evidence>
<dbReference type="GO" id="GO:0006357">
    <property type="term" value="P:regulation of transcription by RNA polymerase II"/>
    <property type="evidence" value="ECO:0007669"/>
    <property type="project" value="TreeGrafter"/>
</dbReference>
<accession>A0AAV7N0B1</accession>
<evidence type="ECO:0000259" key="7">
    <source>
        <dbReference type="PROSITE" id="PS50157"/>
    </source>
</evidence>
<keyword evidence="11" id="KW-1185">Reference proteome</keyword>
<proteinExistence type="predicted"/>
<dbReference type="InterPro" id="IPR000949">
    <property type="entry name" value="ELM2_dom"/>
</dbReference>
<dbReference type="InterPro" id="IPR013087">
    <property type="entry name" value="Znf_C2H2_type"/>
</dbReference>
<dbReference type="Gene3D" id="1.10.10.60">
    <property type="entry name" value="Homeodomain-like"/>
    <property type="match status" value="1"/>
</dbReference>
<comment type="subcellular location">
    <subcellularLocation>
        <location evidence="1">Nucleus</location>
    </subcellularLocation>
</comment>
<dbReference type="InterPro" id="IPR051066">
    <property type="entry name" value="Trans_reg/Corepressor"/>
</dbReference>
<dbReference type="PANTHER" id="PTHR16089:SF43">
    <property type="match status" value="1"/>
</dbReference>
<evidence type="ECO:0000259" key="9">
    <source>
        <dbReference type="PROSITE" id="PS51293"/>
    </source>
</evidence>
<feature type="region of interest" description="Disordered" evidence="6">
    <location>
        <begin position="97"/>
        <end position="139"/>
    </location>
</feature>
<keyword evidence="5" id="KW-0862">Zinc</keyword>
<dbReference type="GO" id="GO:0005667">
    <property type="term" value="C:transcription regulator complex"/>
    <property type="evidence" value="ECO:0007669"/>
    <property type="project" value="TreeGrafter"/>
</dbReference>
<dbReference type="GO" id="GO:0008270">
    <property type="term" value="F:zinc ion binding"/>
    <property type="evidence" value="ECO:0007669"/>
    <property type="project" value="UniProtKB-KW"/>
</dbReference>
<dbReference type="GO" id="GO:0003714">
    <property type="term" value="F:transcription corepressor activity"/>
    <property type="evidence" value="ECO:0007669"/>
    <property type="project" value="TreeGrafter"/>
</dbReference>
<feature type="domain" description="C2H2-type" evidence="7">
    <location>
        <begin position="645"/>
        <end position="672"/>
    </location>
</feature>
<dbReference type="PANTHER" id="PTHR16089">
    <property type="entry name" value="REST COREPRESSOR COREST PROTEIN-RELATED"/>
    <property type="match status" value="1"/>
</dbReference>
<feature type="compositionally biased region" description="Polar residues" evidence="6">
    <location>
        <begin position="107"/>
        <end position="118"/>
    </location>
</feature>
<dbReference type="PROSITE" id="PS51293">
    <property type="entry name" value="SANT"/>
    <property type="match status" value="1"/>
</dbReference>
<dbReference type="AlphaFoldDB" id="A0AAV7N0B1"/>
<comment type="caution">
    <text evidence="10">The sequence shown here is derived from an EMBL/GenBank/DDBJ whole genome shotgun (WGS) entry which is preliminary data.</text>
</comment>
<sequence>MELQNQQNEIAADQTFTGQNCIYRFTPLQSVSDITAGVSPKKIKLDSFSEAFSNRISGGHSQEEQSWDAQSCQVQLFCSQSMAHAVEMVHEKQEAMYSERSELHAAQTGTWEQHQQSPYLHDTRQDPQHGLPSSSGTQEIVPQQRVHHRLNFQHCHPSLHMTQETPDNSQMTYTSLPTNGAFRNGKATEQDLGTILLLRSAGLMDEPAQCFYQDFQRFTHPAQGMSTEGNAEQDEYVWKDPLVLDTVSDASPASAFRGPLKIGLGLTKNVQKSFEEGWAGTNGVLWHTDVQSLCKLPNLLQATLESSPGHKEKELSEGICLPKTVPNQMLQHASRFSETQASPCSLSSYYTGVPFSSCLRLTRFQADCSRRVWRYTPSPMLNPLRKGTGLFANLLSDLWDSSSATSPHEENLHPASKSSSHGVQLEEAGNIYGAAIPQINIGPDYQAELPELNNPISTTMGRLPEELMWMPQEELEWDADVQQSVDTLLKAASSSVFPGGGTNQELALHHLSEAGGDILATLERLLLRDPRWPTSHPLADYHYTGSDVWNPHERRLFNRAFTLHRKDFHSIQKMVRTRDVLQCVEYYYLHKKTMQLQRKRNVHCGEESISQEGHKGVLSCPPLKNSHHRGEMIRASSCASTIGCFPCKQCGKMFYKIKSRNAHMKIHRPQEEWRHNTQCLHPAARPPELALTDDDYSLWNSLGQFAVESSAEPLTGACLIPQYADDTKLIYRGRLFS</sequence>
<organism evidence="10 11">
    <name type="scientific">Pleurodeles waltl</name>
    <name type="common">Iberian ribbed newt</name>
    <dbReference type="NCBI Taxonomy" id="8319"/>
    <lineage>
        <taxon>Eukaryota</taxon>
        <taxon>Metazoa</taxon>
        <taxon>Chordata</taxon>
        <taxon>Craniata</taxon>
        <taxon>Vertebrata</taxon>
        <taxon>Euteleostomi</taxon>
        <taxon>Amphibia</taxon>
        <taxon>Batrachia</taxon>
        <taxon>Caudata</taxon>
        <taxon>Salamandroidea</taxon>
        <taxon>Salamandridae</taxon>
        <taxon>Pleurodelinae</taxon>
        <taxon>Pleurodeles</taxon>
    </lineage>
</organism>
<dbReference type="InterPro" id="IPR017884">
    <property type="entry name" value="SANT_dom"/>
</dbReference>
<protein>
    <submittedName>
        <fullName evidence="10">Uncharacterized protein</fullName>
    </submittedName>
</protein>
<keyword evidence="5" id="KW-0863">Zinc-finger</keyword>
<dbReference type="SMART" id="SM00717">
    <property type="entry name" value="SANT"/>
    <property type="match status" value="1"/>
</dbReference>
<dbReference type="PROSITE" id="PS50157">
    <property type="entry name" value="ZINC_FINGER_C2H2_2"/>
    <property type="match status" value="1"/>
</dbReference>
<dbReference type="Proteomes" id="UP001066276">
    <property type="component" value="Chromosome 9"/>
</dbReference>
<keyword evidence="4" id="KW-0539">Nucleus</keyword>
<name>A0AAV7N0B1_PLEWA</name>
<gene>
    <name evidence="10" type="ORF">NDU88_006099</name>
</gene>
<evidence type="ECO:0000313" key="10">
    <source>
        <dbReference type="EMBL" id="KAJ1108729.1"/>
    </source>
</evidence>
<evidence type="ECO:0000259" key="8">
    <source>
        <dbReference type="PROSITE" id="PS51156"/>
    </source>
</evidence>
<dbReference type="PROSITE" id="PS51156">
    <property type="entry name" value="ELM2"/>
    <property type="match status" value="1"/>
</dbReference>
<dbReference type="Pfam" id="PF01448">
    <property type="entry name" value="ELM2"/>
    <property type="match status" value="1"/>
</dbReference>
<dbReference type="InterPro" id="IPR001005">
    <property type="entry name" value="SANT/Myb"/>
</dbReference>
<evidence type="ECO:0000256" key="6">
    <source>
        <dbReference type="SAM" id="MobiDB-lite"/>
    </source>
</evidence>
<evidence type="ECO:0000256" key="2">
    <source>
        <dbReference type="ARBA" id="ARBA00023015"/>
    </source>
</evidence>
<feature type="domain" description="ELM2" evidence="8">
    <location>
        <begin position="437"/>
        <end position="529"/>
    </location>
</feature>
<dbReference type="PROSITE" id="PS00028">
    <property type="entry name" value="ZINC_FINGER_C2H2_1"/>
    <property type="match status" value="1"/>
</dbReference>